<evidence type="ECO:0000256" key="6">
    <source>
        <dbReference type="ARBA" id="ARBA00022989"/>
    </source>
</evidence>
<dbReference type="PANTHER" id="PTHR47529:SF1">
    <property type="entry name" value="PERIPLASMIC CHAPERONE PPID"/>
    <property type="match status" value="1"/>
</dbReference>
<gene>
    <name evidence="16" type="ORF">DT23_01495</name>
</gene>
<keyword evidence="5" id="KW-0812">Transmembrane</keyword>
<dbReference type="GO" id="GO:0005886">
    <property type="term" value="C:plasma membrane"/>
    <property type="evidence" value="ECO:0007669"/>
    <property type="project" value="UniProtKB-SubCell"/>
</dbReference>
<dbReference type="EMBL" id="AUNB01000001">
    <property type="protein sequence ID" value="KEO61673.1"/>
    <property type="molecule type" value="Genomic_DNA"/>
</dbReference>
<dbReference type="Pfam" id="PF13624">
    <property type="entry name" value="SurA_N_3"/>
    <property type="match status" value="1"/>
</dbReference>
<evidence type="ECO:0000256" key="5">
    <source>
        <dbReference type="ARBA" id="ARBA00022692"/>
    </source>
</evidence>
<feature type="region of interest" description="Disordered" evidence="14">
    <location>
        <begin position="367"/>
        <end position="386"/>
    </location>
</feature>
<feature type="compositionally biased region" description="Basic and acidic residues" evidence="14">
    <location>
        <begin position="367"/>
        <end position="379"/>
    </location>
</feature>
<comment type="subcellular location">
    <subcellularLocation>
        <location evidence="1">Cell inner membrane</location>
        <topology evidence="1">Single-pass type II membrane protein</topology>
        <orientation evidence="1">Periplasmic side</orientation>
    </subcellularLocation>
</comment>
<dbReference type="Gene3D" id="3.10.50.40">
    <property type="match status" value="1"/>
</dbReference>
<evidence type="ECO:0000256" key="13">
    <source>
        <dbReference type="ARBA" id="ARBA00042775"/>
    </source>
</evidence>
<dbReference type="OrthoDB" id="9768393at2"/>
<evidence type="ECO:0000256" key="11">
    <source>
        <dbReference type="ARBA" id="ARBA00038408"/>
    </source>
</evidence>
<evidence type="ECO:0000256" key="3">
    <source>
        <dbReference type="ARBA" id="ARBA00022475"/>
    </source>
</evidence>
<dbReference type="InterPro" id="IPR052029">
    <property type="entry name" value="PpiD_chaperone"/>
</dbReference>
<comment type="similarity">
    <text evidence="11">Belongs to the PpiD chaperone family.</text>
</comment>
<evidence type="ECO:0000259" key="15">
    <source>
        <dbReference type="Pfam" id="PF13145"/>
    </source>
</evidence>
<accession>A0A074K1Q8</accession>
<sequence>MKLRSHGKSVVVWILLGMLVLGLGGFGFSSFSGNVKSVGAVGETQIPVTEYARALRQEMQSRSQQLGQPVTMAQMQAAGLDQQVLGRLIGEASLGEAARSLGVSVGDSELQKQIMNVQAFHNASGKFDRETYKFALRQEGYSEPQFETQLRGDLARSIIQSAVGGGVKAPEAVTDAYTQYVSQKRGFTWAEITEPDLATPVAKPTDDQLQTYYKDHIADFTAPETRDITYAWLTPEMLKDKVKIDDATLQQEYQSRLSEFKQPEKRLVERLVYPDMKSAEAAKAKLDAGTASFADLAKERGLTLQDADLGDMTQDQLGKAGAAVFALKSPGVVGPIDTDLGPALLSMNGIIAAQETSFADAREELAGEAETEKARREISQETESLSDKLAGGATLEDMAKETDMELGQIEFTADSKDGIAGYDEFRKTAQSVTKDDFPELANLADGGVFALRLNKIVPPTPIPFDQVRDKVASAWHDAQALSAKEARAKDVLAEIAGGKSLGATGLLTTTVPSIARGGYSDDLSPAVIDKVFATDPGKAAQVSADGKVYVIVTDKIMDADMNDPDTKLISGQIDQQLSQSLANDMLNFYATAVEGETKFTLDSQAVTAVQSQIQ</sequence>
<reference evidence="16 17" key="1">
    <citation type="journal article" date="2015" name="Antonie Van Leeuwenhoek">
        <title>Thioclava indica sp. nov., isolated from surface seawater of the Indian Ocean.</title>
        <authorList>
            <person name="Liu Y."/>
            <person name="Lai Q."/>
            <person name="Du J."/>
            <person name="Xu H."/>
            <person name="Jiang L."/>
            <person name="Shao Z."/>
        </authorList>
    </citation>
    <scope>NUCLEOTIDE SEQUENCE [LARGE SCALE GENOMIC DNA]</scope>
    <source>
        <strain evidence="16 17">DT23-4</strain>
    </source>
</reference>
<evidence type="ECO:0000313" key="17">
    <source>
        <dbReference type="Proteomes" id="UP000027471"/>
    </source>
</evidence>
<comment type="caution">
    <text evidence="16">The sequence shown here is derived from an EMBL/GenBank/DDBJ whole genome shotgun (WGS) entry which is preliminary data.</text>
</comment>
<evidence type="ECO:0000256" key="9">
    <source>
        <dbReference type="ARBA" id="ARBA00030642"/>
    </source>
</evidence>
<evidence type="ECO:0000256" key="10">
    <source>
        <dbReference type="ARBA" id="ARBA00031484"/>
    </source>
</evidence>
<feature type="domain" description="PpiC" evidence="15">
    <location>
        <begin position="244"/>
        <end position="363"/>
    </location>
</feature>
<dbReference type="Pfam" id="PF13145">
    <property type="entry name" value="Rotamase_2"/>
    <property type="match status" value="1"/>
</dbReference>
<dbReference type="SUPFAM" id="SSF109998">
    <property type="entry name" value="Triger factor/SurA peptide-binding domain-like"/>
    <property type="match status" value="1"/>
</dbReference>
<keyword evidence="7" id="KW-0472">Membrane</keyword>
<dbReference type="GO" id="GO:0003755">
    <property type="term" value="F:peptidyl-prolyl cis-trans isomerase activity"/>
    <property type="evidence" value="ECO:0007669"/>
    <property type="project" value="InterPro"/>
</dbReference>
<dbReference type="Gene3D" id="1.10.4030.10">
    <property type="entry name" value="Porin chaperone SurA, peptide-binding domain"/>
    <property type="match status" value="1"/>
</dbReference>
<keyword evidence="6" id="KW-1133">Transmembrane helix</keyword>
<dbReference type="STRING" id="1353528.DT23_01495"/>
<protein>
    <recommendedName>
        <fullName evidence="2">Parvulin-like PPIase</fullName>
    </recommendedName>
    <alternativeName>
        <fullName evidence="9">Peptidyl-prolyl cis-trans isomerase plp</fullName>
    </alternativeName>
    <alternativeName>
        <fullName evidence="12">Periplasmic chaperone PpiD</fullName>
    </alternativeName>
    <alternativeName>
        <fullName evidence="13">Periplasmic folding chaperone</fullName>
    </alternativeName>
    <alternativeName>
        <fullName evidence="10">Rotamase plp</fullName>
    </alternativeName>
</protein>
<dbReference type="RefSeq" id="WP_038127401.1">
    <property type="nucleotide sequence ID" value="NZ_AUNB01000001.1"/>
</dbReference>
<organism evidence="16 17">
    <name type="scientific">Thioclava indica</name>
    <dbReference type="NCBI Taxonomy" id="1353528"/>
    <lineage>
        <taxon>Bacteria</taxon>
        <taxon>Pseudomonadati</taxon>
        <taxon>Pseudomonadota</taxon>
        <taxon>Alphaproteobacteria</taxon>
        <taxon>Rhodobacterales</taxon>
        <taxon>Paracoccaceae</taxon>
        <taxon>Thioclava</taxon>
    </lineage>
</organism>
<dbReference type="SUPFAM" id="SSF54534">
    <property type="entry name" value="FKBP-like"/>
    <property type="match status" value="1"/>
</dbReference>
<keyword evidence="8" id="KW-0143">Chaperone</keyword>
<evidence type="ECO:0000256" key="8">
    <source>
        <dbReference type="ARBA" id="ARBA00023186"/>
    </source>
</evidence>
<keyword evidence="4" id="KW-0997">Cell inner membrane</keyword>
<evidence type="ECO:0000256" key="4">
    <source>
        <dbReference type="ARBA" id="ARBA00022519"/>
    </source>
</evidence>
<evidence type="ECO:0000256" key="12">
    <source>
        <dbReference type="ARBA" id="ARBA00040743"/>
    </source>
</evidence>
<evidence type="ECO:0000256" key="14">
    <source>
        <dbReference type="SAM" id="MobiDB-lite"/>
    </source>
</evidence>
<dbReference type="InterPro" id="IPR000297">
    <property type="entry name" value="PPIase_PpiC"/>
</dbReference>
<evidence type="ECO:0000256" key="1">
    <source>
        <dbReference type="ARBA" id="ARBA00004382"/>
    </source>
</evidence>
<dbReference type="Proteomes" id="UP000027471">
    <property type="component" value="Unassembled WGS sequence"/>
</dbReference>
<keyword evidence="3" id="KW-1003">Cell membrane</keyword>
<dbReference type="eggNOG" id="COG0760">
    <property type="taxonomic scope" value="Bacteria"/>
</dbReference>
<evidence type="ECO:0000256" key="2">
    <source>
        <dbReference type="ARBA" id="ARBA00018370"/>
    </source>
</evidence>
<evidence type="ECO:0000256" key="7">
    <source>
        <dbReference type="ARBA" id="ARBA00023136"/>
    </source>
</evidence>
<dbReference type="InterPro" id="IPR027304">
    <property type="entry name" value="Trigger_fact/SurA_dom_sf"/>
</dbReference>
<dbReference type="AlphaFoldDB" id="A0A074K1Q8"/>
<keyword evidence="17" id="KW-1185">Reference proteome</keyword>
<dbReference type="PANTHER" id="PTHR47529">
    <property type="entry name" value="PEPTIDYL-PROLYL CIS-TRANS ISOMERASE D"/>
    <property type="match status" value="1"/>
</dbReference>
<name>A0A074K1Q8_9RHOB</name>
<evidence type="ECO:0000313" key="16">
    <source>
        <dbReference type="EMBL" id="KEO61673.1"/>
    </source>
</evidence>
<proteinExistence type="inferred from homology"/>
<dbReference type="InterPro" id="IPR046357">
    <property type="entry name" value="PPIase_dom_sf"/>
</dbReference>